<sequence length="373" mass="41260">MSTERTTLHTYVQSADVPHAAWAGLLRPEDLYLDEHWLRVAERTAGCPMRYALLHRGGVPVAGLATALADKTAPWVLARPDTLLEFSAKDGRPGAGELLEALPGTPADALLPTLVCGGRHMGRSRVVARPEVTHPDVEALVAWAEELAVEQGAASVAYPFVEESDTVLRQVLRERGYLSHESGRYSMLSVPPGGFDDYLHHVSAHRRSRILTERRRISEAGIRMRIELLRAELIPRLGELEHQLMEKYGVAWSPEQTGQVLGEMLAEFGEDARVVLAEGDGEVRGFATILQFRGHWYARQSGFDYAYQDKLGKLPLYFETVYYFPVEEAARLGISTIHYGLGSEGAKLSRGCTAEPQYSYLLPVGPLGKTLRG</sequence>
<reference evidence="2" key="1">
    <citation type="journal article" date="2019" name="Int. J. Syst. Evol. Microbiol.">
        <title>The Global Catalogue of Microorganisms (GCM) 10K type strain sequencing project: providing services to taxonomists for standard genome sequencing and annotation.</title>
        <authorList>
            <consortium name="The Broad Institute Genomics Platform"/>
            <consortium name="The Broad Institute Genome Sequencing Center for Infectious Disease"/>
            <person name="Wu L."/>
            <person name="Ma J."/>
        </authorList>
    </citation>
    <scope>NUCLEOTIDE SEQUENCE [LARGE SCALE GENOMIC DNA]</scope>
    <source>
        <strain evidence="2">CGMCC 4.7139</strain>
    </source>
</reference>
<dbReference type="RefSeq" id="WP_381194005.1">
    <property type="nucleotide sequence ID" value="NZ_JBHSFE010000010.1"/>
</dbReference>
<proteinExistence type="predicted"/>
<dbReference type="Pfam" id="PF04339">
    <property type="entry name" value="FemAB_like"/>
    <property type="match status" value="1"/>
</dbReference>
<organism evidence="1 2">
    <name type="scientific">Streptomyces maoxianensis</name>
    <dbReference type="NCBI Taxonomy" id="1459942"/>
    <lineage>
        <taxon>Bacteria</taxon>
        <taxon>Bacillati</taxon>
        <taxon>Actinomycetota</taxon>
        <taxon>Actinomycetes</taxon>
        <taxon>Kitasatosporales</taxon>
        <taxon>Streptomycetaceae</taxon>
        <taxon>Streptomyces</taxon>
    </lineage>
</organism>
<protein>
    <submittedName>
        <fullName evidence="1">GNAT family N-acetyltransferase</fullName>
        <ecNumber evidence="1">2.3.1.-</ecNumber>
    </submittedName>
</protein>
<dbReference type="EMBL" id="JBHSFE010000010">
    <property type="protein sequence ID" value="MFC4608472.1"/>
    <property type="molecule type" value="Genomic_DNA"/>
</dbReference>
<keyword evidence="1" id="KW-0012">Acyltransferase</keyword>
<dbReference type="Proteomes" id="UP001595993">
    <property type="component" value="Unassembled WGS sequence"/>
</dbReference>
<keyword evidence="1" id="KW-0808">Transferase</keyword>
<dbReference type="GO" id="GO:0016746">
    <property type="term" value="F:acyltransferase activity"/>
    <property type="evidence" value="ECO:0007669"/>
    <property type="project" value="UniProtKB-KW"/>
</dbReference>
<dbReference type="SUPFAM" id="SSF55729">
    <property type="entry name" value="Acyl-CoA N-acyltransferases (Nat)"/>
    <property type="match status" value="1"/>
</dbReference>
<dbReference type="InterPro" id="IPR007434">
    <property type="entry name" value="FemAB-like"/>
</dbReference>
<dbReference type="PANTHER" id="PTHR47017">
    <property type="entry name" value="ACYL-COA"/>
    <property type="match status" value="1"/>
</dbReference>
<dbReference type="InterPro" id="IPR016181">
    <property type="entry name" value="Acyl_CoA_acyltransferase"/>
</dbReference>
<evidence type="ECO:0000313" key="1">
    <source>
        <dbReference type="EMBL" id="MFC4608472.1"/>
    </source>
</evidence>
<evidence type="ECO:0000313" key="2">
    <source>
        <dbReference type="Proteomes" id="UP001595993"/>
    </source>
</evidence>
<name>A0ABV9G335_9ACTN</name>
<keyword evidence="2" id="KW-1185">Reference proteome</keyword>
<accession>A0ABV9G335</accession>
<comment type="caution">
    <text evidence="1">The sequence shown here is derived from an EMBL/GenBank/DDBJ whole genome shotgun (WGS) entry which is preliminary data.</text>
</comment>
<dbReference type="EC" id="2.3.1.-" evidence="1"/>
<gene>
    <name evidence="1" type="ORF">ACFO9E_11680</name>
</gene>
<dbReference type="PANTHER" id="PTHR47017:SF1">
    <property type="entry name" value="ACYL-COA"/>
    <property type="match status" value="1"/>
</dbReference>